<dbReference type="SUPFAM" id="SSF50685">
    <property type="entry name" value="Barwin-like endoglucanases"/>
    <property type="match status" value="1"/>
</dbReference>
<dbReference type="InterPro" id="IPR026044">
    <property type="entry name" value="MltA"/>
</dbReference>
<gene>
    <name evidence="8" type="ORF">DSCA_41650</name>
</gene>
<dbReference type="AlphaFoldDB" id="A0A5K7YPI1"/>
<dbReference type="OrthoDB" id="9783686at2"/>
<dbReference type="Pfam" id="PF03562">
    <property type="entry name" value="MltA"/>
    <property type="match status" value="1"/>
</dbReference>
<protein>
    <recommendedName>
        <fullName evidence="2">peptidoglycan lytic exotransglycosylase</fullName>
        <ecNumber evidence="2">4.2.2.n1</ecNumber>
    </recommendedName>
    <alternativeName>
        <fullName evidence="5">Murein hydrolase A</fullName>
    </alternativeName>
</protein>
<dbReference type="SMART" id="SM00925">
    <property type="entry name" value="MltA"/>
    <property type="match status" value="1"/>
</dbReference>
<dbReference type="PROSITE" id="PS51257">
    <property type="entry name" value="PROKAR_LIPOPROTEIN"/>
    <property type="match status" value="1"/>
</dbReference>
<dbReference type="RefSeq" id="WP_155318197.1">
    <property type="nucleotide sequence ID" value="NZ_AP021874.1"/>
</dbReference>
<keyword evidence="9" id="KW-1185">Reference proteome</keyword>
<dbReference type="GO" id="GO:0009253">
    <property type="term" value="P:peptidoglycan catabolic process"/>
    <property type="evidence" value="ECO:0007669"/>
    <property type="project" value="TreeGrafter"/>
</dbReference>
<feature type="signal peptide" evidence="6">
    <location>
        <begin position="1"/>
        <end position="25"/>
    </location>
</feature>
<dbReference type="GO" id="GO:0019867">
    <property type="term" value="C:outer membrane"/>
    <property type="evidence" value="ECO:0007669"/>
    <property type="project" value="InterPro"/>
</dbReference>
<dbReference type="CDD" id="cd14668">
    <property type="entry name" value="mlta_B"/>
    <property type="match status" value="1"/>
</dbReference>
<dbReference type="InterPro" id="IPR036908">
    <property type="entry name" value="RlpA-like_sf"/>
</dbReference>
<evidence type="ECO:0000256" key="4">
    <source>
        <dbReference type="ARBA" id="ARBA00023316"/>
    </source>
</evidence>
<accession>A0A5K7YPI1</accession>
<evidence type="ECO:0000256" key="2">
    <source>
        <dbReference type="ARBA" id="ARBA00012587"/>
    </source>
</evidence>
<evidence type="ECO:0000256" key="5">
    <source>
        <dbReference type="ARBA" id="ARBA00030918"/>
    </source>
</evidence>
<dbReference type="EMBL" id="AP021874">
    <property type="protein sequence ID" value="BBO70235.1"/>
    <property type="molecule type" value="Genomic_DNA"/>
</dbReference>
<dbReference type="Gene3D" id="2.40.240.50">
    <property type="entry name" value="Barwin-like endoglucanases"/>
    <property type="match status" value="1"/>
</dbReference>
<feature type="chain" id="PRO_5024326833" description="peptidoglycan lytic exotransglycosylase" evidence="6">
    <location>
        <begin position="26"/>
        <end position="407"/>
    </location>
</feature>
<dbReference type="PIRSF" id="PIRSF019422">
    <property type="entry name" value="MltA"/>
    <property type="match status" value="1"/>
</dbReference>
<organism evidence="8 9">
    <name type="scientific">Desulfosarcina alkanivorans</name>
    <dbReference type="NCBI Taxonomy" id="571177"/>
    <lineage>
        <taxon>Bacteria</taxon>
        <taxon>Pseudomonadati</taxon>
        <taxon>Thermodesulfobacteriota</taxon>
        <taxon>Desulfobacteria</taxon>
        <taxon>Desulfobacterales</taxon>
        <taxon>Desulfosarcinaceae</taxon>
        <taxon>Desulfosarcina</taxon>
    </lineage>
</organism>
<evidence type="ECO:0000256" key="1">
    <source>
        <dbReference type="ARBA" id="ARBA00001420"/>
    </source>
</evidence>
<dbReference type="PANTHER" id="PTHR30124:SF0">
    <property type="entry name" value="MEMBRANE-BOUND LYTIC MUREIN TRANSGLYCOSYLASE A"/>
    <property type="match status" value="1"/>
</dbReference>
<dbReference type="EC" id="4.2.2.n1" evidence="2"/>
<proteinExistence type="predicted"/>
<evidence type="ECO:0000256" key="6">
    <source>
        <dbReference type="SAM" id="SignalP"/>
    </source>
</evidence>
<sequence>MKPLKPTRQCIQWFFLGLALTMASGCSLFQIPSVQPETELVRLDRGDYPDFSDGLFLDNLAYGIGKSLEYLGRVPPERTFRFGKDRYSALHLMHSLEALQVFVKTRPDPAALNRFIANRYRVYRSVGGPDSGQVLFTGYYEPLLNGSLAPDERYRYPVYTLPEDLMVIDLSPFSEAFKGKRIIGRIKGNTVEPYPDRQAIEADKDFARVATPIAWVDDRVELFFLQIQGSGRIYLPNGSFLRVHYHGANGHPYRSIGRLLIDQGKIPREEMSMQRIEAYLHAHPDEVDAVLNYNPSYVFFQTETSGPIGAIGVDLTPGRSVAVDRRAFPMAAPAFLQTRIPVIDGNGRIDRWMDFSAFVLNQDTGGAIRGPGRVDLFWGNGPYAQIAAGHMQHKGSFYLLVLAPDRP</sequence>
<dbReference type="PANTHER" id="PTHR30124">
    <property type="entry name" value="MEMBRANE-BOUND LYTIC MUREIN TRANSGLYCOSYLASE A"/>
    <property type="match status" value="1"/>
</dbReference>
<keyword evidence="4" id="KW-0961">Cell wall biogenesis/degradation</keyword>
<dbReference type="Pfam" id="PF06725">
    <property type="entry name" value="3D"/>
    <property type="match status" value="1"/>
</dbReference>
<feature type="domain" description="Lytic transglycosylase MltA" evidence="7">
    <location>
        <begin position="143"/>
        <end position="301"/>
    </location>
</feature>
<dbReference type="GO" id="GO:0071555">
    <property type="term" value="P:cell wall organization"/>
    <property type="evidence" value="ECO:0007669"/>
    <property type="project" value="UniProtKB-KW"/>
</dbReference>
<dbReference type="KEGG" id="dalk:DSCA_41650"/>
<keyword evidence="6" id="KW-0732">Signal</keyword>
<evidence type="ECO:0000313" key="8">
    <source>
        <dbReference type="EMBL" id="BBO70235.1"/>
    </source>
</evidence>
<dbReference type="InterPro" id="IPR005300">
    <property type="entry name" value="MltA_B"/>
</dbReference>
<keyword evidence="3" id="KW-0456">Lyase</keyword>
<dbReference type="GO" id="GO:0004553">
    <property type="term" value="F:hydrolase activity, hydrolyzing O-glycosyl compounds"/>
    <property type="evidence" value="ECO:0007669"/>
    <property type="project" value="InterPro"/>
</dbReference>
<dbReference type="Proteomes" id="UP000427906">
    <property type="component" value="Chromosome"/>
</dbReference>
<reference evidence="8 9" key="1">
    <citation type="submission" date="2019-11" db="EMBL/GenBank/DDBJ databases">
        <title>Comparative genomics of hydrocarbon-degrading Desulfosarcina strains.</title>
        <authorList>
            <person name="Watanabe M."/>
            <person name="Kojima H."/>
            <person name="Fukui M."/>
        </authorList>
    </citation>
    <scope>NUCLEOTIDE SEQUENCE [LARGE SCALE GENOMIC DNA]</scope>
    <source>
        <strain evidence="8 9">PL12</strain>
    </source>
</reference>
<evidence type="ECO:0000313" key="9">
    <source>
        <dbReference type="Proteomes" id="UP000427906"/>
    </source>
</evidence>
<evidence type="ECO:0000256" key="3">
    <source>
        <dbReference type="ARBA" id="ARBA00023239"/>
    </source>
</evidence>
<dbReference type="GO" id="GO:0009254">
    <property type="term" value="P:peptidoglycan turnover"/>
    <property type="evidence" value="ECO:0007669"/>
    <property type="project" value="InterPro"/>
</dbReference>
<comment type="catalytic activity">
    <reaction evidence="1">
        <text>Exolytic cleavage of the (1-&gt;4)-beta-glycosidic linkage between N-acetylmuramic acid (MurNAc) and N-acetylglucosamine (GlcNAc) residues in peptidoglycan, from either the reducing or the non-reducing ends of the peptidoglycan chains, with concomitant formation of a 1,6-anhydrobond in the MurNAc residue.</text>
        <dbReference type="EC" id="4.2.2.n1"/>
    </reaction>
</comment>
<dbReference type="GO" id="GO:0008933">
    <property type="term" value="F:peptidoglycan lytic transglycosylase activity"/>
    <property type="evidence" value="ECO:0007669"/>
    <property type="project" value="TreeGrafter"/>
</dbReference>
<dbReference type="Gene3D" id="2.40.40.10">
    <property type="entry name" value="RlpA-like domain"/>
    <property type="match status" value="1"/>
</dbReference>
<dbReference type="InterPro" id="IPR010611">
    <property type="entry name" value="3D_dom"/>
</dbReference>
<name>A0A5K7YPI1_9BACT</name>
<dbReference type="CDD" id="cd14485">
    <property type="entry name" value="mltA_like_LT_A"/>
    <property type="match status" value="1"/>
</dbReference>
<evidence type="ECO:0000259" key="7">
    <source>
        <dbReference type="SMART" id="SM00925"/>
    </source>
</evidence>